<keyword evidence="2" id="KW-1185">Reference proteome</keyword>
<evidence type="ECO:0000313" key="2">
    <source>
        <dbReference type="Proteomes" id="UP000662904"/>
    </source>
</evidence>
<dbReference type="KEGG" id="kme:H0A61_00439"/>
<reference evidence="1" key="1">
    <citation type="submission" date="2020-07" db="EMBL/GenBank/DDBJ databases">
        <title>Koleobacter methoxysyntrophicus gen. nov., sp. nov., a novel anaerobic bacterium isolated from deep subsurface oil field and proposal of Koleobacterales ord. nov. in the phylum Firmicutes.</title>
        <authorList>
            <person name="Sakamoto S."/>
            <person name="Tamaki H."/>
        </authorList>
    </citation>
    <scope>NUCLEOTIDE SEQUENCE</scope>
    <source>
        <strain evidence="1">NRmbB1</strain>
    </source>
</reference>
<dbReference type="Proteomes" id="UP000662904">
    <property type="component" value="Chromosome"/>
</dbReference>
<protein>
    <submittedName>
        <fullName evidence="1">Uncharacterized protein</fullName>
    </submittedName>
</protein>
<dbReference type="AlphaFoldDB" id="A0A8A0RKR4"/>
<dbReference type="EMBL" id="CP059066">
    <property type="protein sequence ID" value="QSQ08119.1"/>
    <property type="molecule type" value="Genomic_DNA"/>
</dbReference>
<organism evidence="1 2">
    <name type="scientific">Koleobacter methoxysyntrophicus</name>
    <dbReference type="NCBI Taxonomy" id="2751313"/>
    <lineage>
        <taxon>Bacteria</taxon>
        <taxon>Bacillati</taxon>
        <taxon>Bacillota</taxon>
        <taxon>Clostridia</taxon>
        <taxon>Koleobacterales</taxon>
        <taxon>Koleobacteraceae</taxon>
        <taxon>Koleobacter</taxon>
    </lineage>
</organism>
<accession>A0A8A0RKR4</accession>
<name>A0A8A0RKR4_9FIRM</name>
<gene>
    <name evidence="1" type="ORF">H0A61_00439</name>
</gene>
<proteinExistence type="predicted"/>
<evidence type="ECO:0000313" key="1">
    <source>
        <dbReference type="EMBL" id="QSQ08119.1"/>
    </source>
</evidence>
<sequence>MQRAGKPKSWKTWQVRTDAFKFRQAGLTGESQYHPVKTGNPKQVETQGREGVVLGADEPVVVINPKPMKAGNRLEEKT</sequence>